<feature type="region of interest" description="Disordered" evidence="4">
    <location>
        <begin position="38"/>
        <end position="63"/>
    </location>
</feature>
<comment type="caution">
    <text evidence="7">The sequence shown here is derived from an EMBL/GenBank/DDBJ whole genome shotgun (WGS) entry which is preliminary data.</text>
</comment>
<evidence type="ECO:0000256" key="5">
    <source>
        <dbReference type="SAM" id="SignalP"/>
    </source>
</evidence>
<name>A0A9D2NEG1_9FIRM</name>
<feature type="chain" id="PRO_5038561894" evidence="5">
    <location>
        <begin position="23"/>
        <end position="570"/>
    </location>
</feature>
<dbReference type="AlphaFoldDB" id="A0A9D2NEG1"/>
<dbReference type="PROSITE" id="PS51257">
    <property type="entry name" value="PROKAR_LIPOPROTEIN"/>
    <property type="match status" value="1"/>
</dbReference>
<evidence type="ECO:0000256" key="4">
    <source>
        <dbReference type="SAM" id="MobiDB-lite"/>
    </source>
</evidence>
<dbReference type="InterPro" id="IPR030678">
    <property type="entry name" value="Peptide/Ni-bd"/>
</dbReference>
<reference evidence="7" key="1">
    <citation type="journal article" date="2021" name="PeerJ">
        <title>Extensive microbial diversity within the chicken gut microbiome revealed by metagenomics and culture.</title>
        <authorList>
            <person name="Gilroy R."/>
            <person name="Ravi A."/>
            <person name="Getino M."/>
            <person name="Pursley I."/>
            <person name="Horton D.L."/>
            <person name="Alikhan N.F."/>
            <person name="Baker D."/>
            <person name="Gharbi K."/>
            <person name="Hall N."/>
            <person name="Watson M."/>
            <person name="Adriaenssens E.M."/>
            <person name="Foster-Nyarko E."/>
            <person name="Jarju S."/>
            <person name="Secka A."/>
            <person name="Antonio M."/>
            <person name="Oren A."/>
            <person name="Chaudhuri R.R."/>
            <person name="La Ragione R."/>
            <person name="Hildebrand F."/>
            <person name="Pallen M.J."/>
        </authorList>
    </citation>
    <scope>NUCLEOTIDE SEQUENCE</scope>
    <source>
        <strain evidence="7">USAMLcec2-132</strain>
    </source>
</reference>
<dbReference type="InterPro" id="IPR000914">
    <property type="entry name" value="SBP_5_dom"/>
</dbReference>
<dbReference type="GO" id="GO:0015833">
    <property type="term" value="P:peptide transport"/>
    <property type="evidence" value="ECO:0007669"/>
    <property type="project" value="TreeGrafter"/>
</dbReference>
<dbReference type="GO" id="GO:0042597">
    <property type="term" value="C:periplasmic space"/>
    <property type="evidence" value="ECO:0007669"/>
    <property type="project" value="UniProtKB-ARBA"/>
</dbReference>
<gene>
    <name evidence="7" type="ORF">H9761_03235</name>
</gene>
<dbReference type="EMBL" id="DWWS01000015">
    <property type="protein sequence ID" value="HJC22701.1"/>
    <property type="molecule type" value="Genomic_DNA"/>
</dbReference>
<dbReference type="PANTHER" id="PTHR30290:SF9">
    <property type="entry name" value="OLIGOPEPTIDE-BINDING PROTEIN APPA"/>
    <property type="match status" value="1"/>
</dbReference>
<evidence type="ECO:0000313" key="8">
    <source>
        <dbReference type="Proteomes" id="UP000823891"/>
    </source>
</evidence>
<sequence length="570" mass="61374">MRKIMKKALGFTLAAVMTLSLAACSSAGGGATGEGAAVQESTAAQESAAAGTDAQAGQDAAGGQSAATGEKIVNVGVTDTLTSINPLLLNGGEVNKYATGLMFLPLMELDADLNFVPMVADSITTEDNLTFVVHIDDAAVWSDGTPITADDVAYTALRLASPMVNNTSMMYYVFEGVGDDGFVAEGAESIDGIQVVDDKTLTFTTKEPMALMTFLNSYARYLLTLPKHIIENFAEDELTTNEWFNQPDVISGPFFVTEYDTDHYVSYAANENYWKGAPKLDKLNIRIVDGSQLYAGLQSGEIDITQHTMSVIPQEDYESVEALENVEVVYGSPITNQSVFIQTANVPDARVRQALLYAIDRQQILEQLLNGHGEVVDGFLSSASPYFDESLTPITYDPAKAQELLAEAGWDGSQTLRFYVNSGDSTFVNAATVMAAQWAAVGIKVEITTVDFNTLMSTAGGMDYDILAVQYTYSPVDPYTDIAWLLGGEGSWTSYGDDTVNEALAGTQTTSDAQELTELYSIVDQKTQEDVPMFSAYIISAQGAVSKRLTGATPSVFGFFNDVQNWDVTE</sequence>
<dbReference type="Proteomes" id="UP000823891">
    <property type="component" value="Unassembled WGS sequence"/>
</dbReference>
<accession>A0A9D2NEG1</accession>
<proteinExistence type="inferred from homology"/>
<dbReference type="PANTHER" id="PTHR30290">
    <property type="entry name" value="PERIPLASMIC BINDING COMPONENT OF ABC TRANSPORTER"/>
    <property type="match status" value="1"/>
</dbReference>
<feature type="signal peptide" evidence="5">
    <location>
        <begin position="1"/>
        <end position="22"/>
    </location>
</feature>
<keyword evidence="3 5" id="KW-0732">Signal</keyword>
<dbReference type="CDD" id="cd00995">
    <property type="entry name" value="PBP2_NikA_DppA_OppA_like"/>
    <property type="match status" value="1"/>
</dbReference>
<dbReference type="Gene3D" id="3.10.105.10">
    <property type="entry name" value="Dipeptide-binding Protein, Domain 3"/>
    <property type="match status" value="1"/>
</dbReference>
<evidence type="ECO:0000259" key="6">
    <source>
        <dbReference type="Pfam" id="PF00496"/>
    </source>
</evidence>
<keyword evidence="2" id="KW-0813">Transport</keyword>
<protein>
    <submittedName>
        <fullName evidence="7">ABC transporter substrate-binding protein</fullName>
    </submittedName>
</protein>
<reference evidence="7" key="2">
    <citation type="submission" date="2021-04" db="EMBL/GenBank/DDBJ databases">
        <authorList>
            <person name="Gilroy R."/>
        </authorList>
    </citation>
    <scope>NUCLEOTIDE SEQUENCE</scope>
    <source>
        <strain evidence="7">USAMLcec2-132</strain>
    </source>
</reference>
<organism evidence="7 8">
    <name type="scientific">Candidatus Eisenbergiella merdavium</name>
    <dbReference type="NCBI Taxonomy" id="2838551"/>
    <lineage>
        <taxon>Bacteria</taxon>
        <taxon>Bacillati</taxon>
        <taxon>Bacillota</taxon>
        <taxon>Clostridia</taxon>
        <taxon>Lachnospirales</taxon>
        <taxon>Lachnospiraceae</taxon>
        <taxon>Eisenbergiella</taxon>
    </lineage>
</organism>
<feature type="domain" description="Solute-binding protein family 5" evidence="6">
    <location>
        <begin position="115"/>
        <end position="490"/>
    </location>
</feature>
<comment type="similarity">
    <text evidence="1">Belongs to the bacterial solute-binding protein 5 family.</text>
</comment>
<dbReference type="Gene3D" id="3.40.190.10">
    <property type="entry name" value="Periplasmic binding protein-like II"/>
    <property type="match status" value="1"/>
</dbReference>
<evidence type="ECO:0000256" key="3">
    <source>
        <dbReference type="ARBA" id="ARBA00022729"/>
    </source>
</evidence>
<dbReference type="GO" id="GO:0043190">
    <property type="term" value="C:ATP-binding cassette (ABC) transporter complex"/>
    <property type="evidence" value="ECO:0007669"/>
    <property type="project" value="InterPro"/>
</dbReference>
<dbReference type="Gene3D" id="3.90.76.10">
    <property type="entry name" value="Dipeptide-binding Protein, Domain 1"/>
    <property type="match status" value="1"/>
</dbReference>
<dbReference type="SUPFAM" id="SSF53850">
    <property type="entry name" value="Periplasmic binding protein-like II"/>
    <property type="match status" value="1"/>
</dbReference>
<evidence type="ECO:0000256" key="1">
    <source>
        <dbReference type="ARBA" id="ARBA00005695"/>
    </source>
</evidence>
<dbReference type="GO" id="GO:1904680">
    <property type="term" value="F:peptide transmembrane transporter activity"/>
    <property type="evidence" value="ECO:0007669"/>
    <property type="project" value="TreeGrafter"/>
</dbReference>
<dbReference type="Pfam" id="PF00496">
    <property type="entry name" value="SBP_bac_5"/>
    <property type="match status" value="1"/>
</dbReference>
<evidence type="ECO:0000256" key="2">
    <source>
        <dbReference type="ARBA" id="ARBA00022448"/>
    </source>
</evidence>
<dbReference type="PIRSF" id="PIRSF002741">
    <property type="entry name" value="MppA"/>
    <property type="match status" value="1"/>
</dbReference>
<evidence type="ECO:0000313" key="7">
    <source>
        <dbReference type="EMBL" id="HJC22701.1"/>
    </source>
</evidence>
<dbReference type="InterPro" id="IPR039424">
    <property type="entry name" value="SBP_5"/>
</dbReference>